<evidence type="ECO:0000256" key="3">
    <source>
        <dbReference type="ARBA" id="ARBA00010091"/>
    </source>
</evidence>
<protein>
    <recommendedName>
        <fullName evidence="9">Centriolar and ciliogenesis-associated protein HYLS1 C-terminal domain-containing protein</fullName>
    </recommendedName>
</protein>
<accession>A0A023GB26</accession>
<evidence type="ECO:0000256" key="7">
    <source>
        <dbReference type="ARBA" id="ARBA00023273"/>
    </source>
</evidence>
<dbReference type="EMBL" id="GBBM01005305">
    <property type="protein sequence ID" value="JAC30113.1"/>
    <property type="molecule type" value="mRNA"/>
</dbReference>
<proteinExistence type="evidence at transcript level"/>
<dbReference type="Pfam" id="PF15311">
    <property type="entry name" value="HYLS1_C"/>
    <property type="match status" value="1"/>
</dbReference>
<sequence>MFEESVYLSDDEVRSELRKQGYGEVSYSVLQHFKRDFQKRIREEINKRINVTTSTPLASSESHTSAQTNASYVNARHLRLDSSSWLEDGAYSSCYSSPYINNQQADSCSKLDKDHPGTSKPTRKFAPASQKATKHELSSSCYSTSSCSSASEREATGATQNSSHSTDGLAPRVLHRKVLRCCNGHAYITERSTLSTDSQELADSILESFKENSTDLYDTVTGKPRTAPLPPFKGEPIQKDLIKPPVASVHSLLKVSGTKVTWKRVPGKCDPVTRYHEYKAFWERHKAPGEKAHKQLRWNMRAQMLRRDDVLAGSWQPAIPKEPPPPRRK</sequence>
<dbReference type="InterPro" id="IPR052319">
    <property type="entry name" value="Centriolar_ciliogenesis_assoc"/>
</dbReference>
<keyword evidence="7" id="KW-0966">Cell projection</keyword>
<feature type="region of interest" description="Disordered" evidence="8">
    <location>
        <begin position="106"/>
        <end position="132"/>
    </location>
</feature>
<evidence type="ECO:0000259" key="9">
    <source>
        <dbReference type="Pfam" id="PF15311"/>
    </source>
</evidence>
<dbReference type="GO" id="GO:0005814">
    <property type="term" value="C:centriole"/>
    <property type="evidence" value="ECO:0007669"/>
    <property type="project" value="UniProtKB-SubCell"/>
</dbReference>
<dbReference type="PANTHER" id="PTHR34174:SF1">
    <property type="entry name" value="CENTRIOLAR AND CILIOGENESIS-ASSOCIATED PROTEIN HYLS1"/>
    <property type="match status" value="1"/>
</dbReference>
<evidence type="ECO:0000256" key="5">
    <source>
        <dbReference type="ARBA" id="ARBA00022794"/>
    </source>
</evidence>
<dbReference type="AlphaFoldDB" id="A0A023GB26"/>
<feature type="domain" description="Centriolar and ciliogenesis-associated protein HYLS1 C-terminal" evidence="9">
    <location>
        <begin position="263"/>
        <end position="310"/>
    </location>
</feature>
<comment type="subcellular location">
    <subcellularLocation>
        <location evidence="2">Cell projection</location>
        <location evidence="2">Cilium</location>
    </subcellularLocation>
    <subcellularLocation>
        <location evidence="1">Cytoplasm</location>
        <location evidence="1">Cytoskeleton</location>
        <location evidence="1">Microtubule organizing center</location>
        <location evidence="1">Centrosome</location>
        <location evidence="1">Centriole</location>
    </subcellularLocation>
</comment>
<feature type="region of interest" description="Disordered" evidence="8">
    <location>
        <begin position="309"/>
        <end position="329"/>
    </location>
</feature>
<dbReference type="PANTHER" id="PTHR34174">
    <property type="entry name" value="HYDROLETHALUS SYNDROME PROTEIN 1"/>
    <property type="match status" value="1"/>
</dbReference>
<keyword evidence="6" id="KW-0206">Cytoskeleton</keyword>
<evidence type="ECO:0000313" key="10">
    <source>
        <dbReference type="EMBL" id="JAC30113.1"/>
    </source>
</evidence>
<evidence type="ECO:0000256" key="2">
    <source>
        <dbReference type="ARBA" id="ARBA00004138"/>
    </source>
</evidence>
<evidence type="ECO:0000256" key="1">
    <source>
        <dbReference type="ARBA" id="ARBA00004114"/>
    </source>
</evidence>
<dbReference type="GO" id="GO:0060271">
    <property type="term" value="P:cilium assembly"/>
    <property type="evidence" value="ECO:0007669"/>
    <property type="project" value="TreeGrafter"/>
</dbReference>
<dbReference type="GO" id="GO:0097730">
    <property type="term" value="C:non-motile cilium"/>
    <property type="evidence" value="ECO:0007669"/>
    <property type="project" value="TreeGrafter"/>
</dbReference>
<reference evidence="10" key="1">
    <citation type="submission" date="2014-03" db="EMBL/GenBank/DDBJ databases">
        <title>The sialotranscriptome of Amblyomma triste, Amblyomma parvum and Amblyomma cajennense ticks, uncovered by 454-based RNA-seq.</title>
        <authorList>
            <person name="Garcia G.R."/>
            <person name="Gardinassi L.G."/>
            <person name="Ribeiro J.M."/>
            <person name="Anatriello E."/>
            <person name="Ferreira B.R."/>
            <person name="Moreira H.N."/>
            <person name="Mafra C."/>
            <person name="Olegario M.M."/>
            <person name="Szabo P.J."/>
            <person name="Miranda-Santos I.K."/>
            <person name="Maruyama S.R."/>
        </authorList>
    </citation>
    <scope>NUCLEOTIDE SEQUENCE</scope>
    <source>
        <strain evidence="10">Mato Grasso do Sul</strain>
        <tissue evidence="10">Salivary glands</tissue>
    </source>
</reference>
<dbReference type="InterPro" id="IPR027918">
    <property type="entry name" value="HYLS1_C_dom"/>
</dbReference>
<keyword evidence="4" id="KW-0963">Cytoplasm</keyword>
<keyword evidence="5" id="KW-0970">Cilium biogenesis/degradation</keyword>
<evidence type="ECO:0000256" key="8">
    <source>
        <dbReference type="SAM" id="MobiDB-lite"/>
    </source>
</evidence>
<evidence type="ECO:0000256" key="4">
    <source>
        <dbReference type="ARBA" id="ARBA00022490"/>
    </source>
</evidence>
<evidence type="ECO:0000256" key="6">
    <source>
        <dbReference type="ARBA" id="ARBA00023212"/>
    </source>
</evidence>
<comment type="similarity">
    <text evidence="3">Belongs to the HYLS1 family.</text>
</comment>
<name>A0A023GB26_AMBTT</name>
<organism evidence="10">
    <name type="scientific">Amblyomma triste</name>
    <name type="common">Neotropical tick</name>
    <dbReference type="NCBI Taxonomy" id="251400"/>
    <lineage>
        <taxon>Eukaryota</taxon>
        <taxon>Metazoa</taxon>
        <taxon>Ecdysozoa</taxon>
        <taxon>Arthropoda</taxon>
        <taxon>Chelicerata</taxon>
        <taxon>Arachnida</taxon>
        <taxon>Acari</taxon>
        <taxon>Parasitiformes</taxon>
        <taxon>Ixodida</taxon>
        <taxon>Ixodoidea</taxon>
        <taxon>Ixodidae</taxon>
        <taxon>Amblyomminae</taxon>
        <taxon>Amblyomma</taxon>
    </lineage>
</organism>